<evidence type="ECO:0000313" key="2">
    <source>
        <dbReference type="EMBL" id="KAL3686081.1"/>
    </source>
</evidence>
<sequence length="142" mass="16505">MSVARNHNRLIQDLPELRPATNTRGRIMPVATDLHFGRENKENFPVLSSPSELQSASILRQYPRLPLQEINHLFRFNGDVTNIEMQNVRTIAGNRRRPLDNPFTPFSLKKRRTSEASSPMWQRFPRPSFKCTRSSTGLRSFR</sequence>
<gene>
    <name evidence="2" type="ORF">R1sor_004103</name>
</gene>
<feature type="region of interest" description="Disordered" evidence="1">
    <location>
        <begin position="94"/>
        <end position="126"/>
    </location>
</feature>
<reference evidence="2 3" key="1">
    <citation type="submission" date="2024-09" db="EMBL/GenBank/DDBJ databases">
        <title>Chromosome-scale assembly of Riccia sorocarpa.</title>
        <authorList>
            <person name="Paukszto L."/>
        </authorList>
    </citation>
    <scope>NUCLEOTIDE SEQUENCE [LARGE SCALE GENOMIC DNA]</scope>
    <source>
        <strain evidence="2">LP-2024</strain>
        <tissue evidence="2">Aerial parts of the thallus</tissue>
    </source>
</reference>
<dbReference type="Proteomes" id="UP001633002">
    <property type="component" value="Unassembled WGS sequence"/>
</dbReference>
<evidence type="ECO:0000256" key="1">
    <source>
        <dbReference type="SAM" id="MobiDB-lite"/>
    </source>
</evidence>
<comment type="caution">
    <text evidence="2">The sequence shown here is derived from an EMBL/GenBank/DDBJ whole genome shotgun (WGS) entry which is preliminary data.</text>
</comment>
<organism evidence="2 3">
    <name type="scientific">Riccia sorocarpa</name>
    <dbReference type="NCBI Taxonomy" id="122646"/>
    <lineage>
        <taxon>Eukaryota</taxon>
        <taxon>Viridiplantae</taxon>
        <taxon>Streptophyta</taxon>
        <taxon>Embryophyta</taxon>
        <taxon>Marchantiophyta</taxon>
        <taxon>Marchantiopsida</taxon>
        <taxon>Marchantiidae</taxon>
        <taxon>Marchantiales</taxon>
        <taxon>Ricciaceae</taxon>
        <taxon>Riccia</taxon>
    </lineage>
</organism>
<keyword evidence="3" id="KW-1185">Reference proteome</keyword>
<proteinExistence type="predicted"/>
<name>A0ABD3H7I9_9MARC</name>
<evidence type="ECO:0000313" key="3">
    <source>
        <dbReference type="Proteomes" id="UP001633002"/>
    </source>
</evidence>
<accession>A0ABD3H7I9</accession>
<protein>
    <submittedName>
        <fullName evidence="2">Uncharacterized protein</fullName>
    </submittedName>
</protein>
<dbReference type="AlphaFoldDB" id="A0ABD3H7I9"/>
<dbReference type="EMBL" id="JBJQOH010000006">
    <property type="protein sequence ID" value="KAL3686081.1"/>
    <property type="molecule type" value="Genomic_DNA"/>
</dbReference>